<evidence type="ECO:0000313" key="18">
    <source>
        <dbReference type="EMBL" id="EAW10035.1"/>
    </source>
</evidence>
<dbReference type="InterPro" id="IPR051735">
    <property type="entry name" value="CFEM_domain"/>
</dbReference>
<dbReference type="PANTHER" id="PTHR37928">
    <property type="entry name" value="CFEM DOMAIN PROTEIN (AFU_ORTHOLOGUE AFUA_6G14090)"/>
    <property type="match status" value="1"/>
</dbReference>
<dbReference type="OrthoDB" id="5985073at2759"/>
<dbReference type="RefSeq" id="XP_001271461.1">
    <property type="nucleotide sequence ID" value="XM_001271460.1"/>
</dbReference>
<evidence type="ECO:0000256" key="2">
    <source>
        <dbReference type="ARBA" id="ARBA00004613"/>
    </source>
</evidence>
<accession>A1CLL1</accession>
<evidence type="ECO:0000256" key="7">
    <source>
        <dbReference type="ARBA" id="ARBA00022622"/>
    </source>
</evidence>
<dbReference type="AlphaFoldDB" id="A1CLL1"/>
<dbReference type="PROSITE" id="PS52012">
    <property type="entry name" value="CFEM"/>
    <property type="match status" value="1"/>
</dbReference>
<keyword evidence="11" id="KW-0472">Membrane</keyword>
<dbReference type="PANTHER" id="PTHR37928:SF1">
    <property type="entry name" value="CFEM DOMAIN PROTEIN (AFU_ORTHOLOGUE AFUA_6G14090)"/>
    <property type="match status" value="1"/>
</dbReference>
<keyword evidence="14" id="KW-0449">Lipoprotein</keyword>
<gene>
    <name evidence="18" type="ORF">ACLA_042580</name>
</gene>
<keyword evidence="5" id="KW-0964">Secreted</keyword>
<proteinExistence type="inferred from homology"/>
<evidence type="ECO:0000256" key="13">
    <source>
        <dbReference type="ARBA" id="ARBA00023180"/>
    </source>
</evidence>
<organism evidence="18 19">
    <name type="scientific">Aspergillus clavatus (strain ATCC 1007 / CBS 513.65 / DSM 816 / NCTC 3887 / NRRL 1 / QM 1276 / 107)</name>
    <dbReference type="NCBI Taxonomy" id="344612"/>
    <lineage>
        <taxon>Eukaryota</taxon>
        <taxon>Fungi</taxon>
        <taxon>Dikarya</taxon>
        <taxon>Ascomycota</taxon>
        <taxon>Pezizomycotina</taxon>
        <taxon>Eurotiomycetes</taxon>
        <taxon>Eurotiomycetidae</taxon>
        <taxon>Eurotiales</taxon>
        <taxon>Aspergillaceae</taxon>
        <taxon>Aspergillus</taxon>
        <taxon>Aspergillus subgen. Fumigati</taxon>
    </lineage>
</organism>
<evidence type="ECO:0000256" key="8">
    <source>
        <dbReference type="ARBA" id="ARBA00022723"/>
    </source>
</evidence>
<keyword evidence="12 15" id="KW-1015">Disulfide bond</keyword>
<evidence type="ECO:0000256" key="10">
    <source>
        <dbReference type="ARBA" id="ARBA00023004"/>
    </source>
</evidence>
<dbReference type="HOGENOM" id="CLU_046017_0_0_1"/>
<sequence length="283" mass="29437">MTLSSCYPSQFYYSAVGTTTLPPYVQLVCPQDWETYNVTDTYIICCPGGYGVYAPNYQDTARPGLGAVCTSSIWPNVLMDTTSYDSTGSATVIPTVAGDDGVLVFATAFDGTKATSVGSSTSSSSPISLSSHTTSTIPATTSTIPVTPVVTTTPIPSTTGTATLTAISQLPTCGQTCFSNMLAKYDDLGFPASASASPTTISDLPTCGQTCFNNMLAQYSFLGCSNEDASCLCENINFYYGIRDCSNAACGTDVATTVLAFESSYCASATATATHKYVLTSCV</sequence>
<keyword evidence="9" id="KW-0732">Signal</keyword>
<dbReference type="Pfam" id="PF05730">
    <property type="entry name" value="CFEM"/>
    <property type="match status" value="1"/>
</dbReference>
<dbReference type="OMA" id="CENINFY"/>
<evidence type="ECO:0000256" key="16">
    <source>
        <dbReference type="SAM" id="MobiDB-lite"/>
    </source>
</evidence>
<comment type="caution">
    <text evidence="15">Lacks conserved residue(s) required for the propagation of feature annotation.</text>
</comment>
<dbReference type="InterPro" id="IPR008427">
    <property type="entry name" value="Extracellular_membr_CFEM_dom"/>
</dbReference>
<dbReference type="Proteomes" id="UP000006701">
    <property type="component" value="Unassembled WGS sequence"/>
</dbReference>
<feature type="binding site" description="axial binding residue" evidence="15">
    <location>
        <position position="228"/>
    </location>
    <ligand>
        <name>heme</name>
        <dbReference type="ChEBI" id="CHEBI:30413"/>
    </ligand>
    <ligandPart>
        <name>Fe</name>
        <dbReference type="ChEBI" id="CHEBI:18248"/>
    </ligandPart>
</feature>
<dbReference type="STRING" id="344612.A1CLL1"/>
<keyword evidence="13" id="KW-0325">Glycoprotein</keyword>
<evidence type="ECO:0000256" key="11">
    <source>
        <dbReference type="ARBA" id="ARBA00023136"/>
    </source>
</evidence>
<dbReference type="KEGG" id="act:ACLA_042580"/>
<feature type="domain" description="CFEM" evidence="17">
    <location>
        <begin position="180"/>
        <end position="283"/>
    </location>
</feature>
<feature type="disulfide bond" evidence="15">
    <location>
        <begin position="224"/>
        <end position="231"/>
    </location>
</feature>
<name>A1CLL1_ASPCL</name>
<evidence type="ECO:0000256" key="1">
    <source>
        <dbReference type="ARBA" id="ARBA00004609"/>
    </source>
</evidence>
<keyword evidence="7" id="KW-0336">GPI-anchor</keyword>
<evidence type="ECO:0000256" key="5">
    <source>
        <dbReference type="ARBA" id="ARBA00022525"/>
    </source>
</evidence>
<keyword evidence="6 15" id="KW-0349">Heme</keyword>
<dbReference type="VEuPathDB" id="FungiDB:ACLA_042580"/>
<dbReference type="GO" id="GO:0005576">
    <property type="term" value="C:extracellular region"/>
    <property type="evidence" value="ECO:0007669"/>
    <property type="project" value="UniProtKB-SubCell"/>
</dbReference>
<dbReference type="GO" id="GO:0005886">
    <property type="term" value="C:plasma membrane"/>
    <property type="evidence" value="ECO:0007669"/>
    <property type="project" value="UniProtKB-SubCell"/>
</dbReference>
<evidence type="ECO:0000256" key="6">
    <source>
        <dbReference type="ARBA" id="ARBA00022617"/>
    </source>
</evidence>
<dbReference type="EMBL" id="DS027056">
    <property type="protein sequence ID" value="EAW10035.1"/>
    <property type="molecule type" value="Genomic_DNA"/>
</dbReference>
<evidence type="ECO:0000256" key="9">
    <source>
        <dbReference type="ARBA" id="ARBA00022729"/>
    </source>
</evidence>
<keyword evidence="19" id="KW-1185">Reference proteome</keyword>
<keyword evidence="4" id="KW-1003">Cell membrane</keyword>
<evidence type="ECO:0000313" key="19">
    <source>
        <dbReference type="Proteomes" id="UP000006701"/>
    </source>
</evidence>
<evidence type="ECO:0000256" key="15">
    <source>
        <dbReference type="PROSITE-ProRule" id="PRU01356"/>
    </source>
</evidence>
<evidence type="ECO:0000259" key="17">
    <source>
        <dbReference type="PROSITE" id="PS52012"/>
    </source>
</evidence>
<feature type="disulfide bond" evidence="15">
    <location>
        <begin position="233"/>
        <end position="266"/>
    </location>
</feature>
<protein>
    <submittedName>
        <fullName evidence="18">CFEM domain protein</fullName>
    </submittedName>
</protein>
<dbReference type="SMART" id="SM00747">
    <property type="entry name" value="CFEM"/>
    <property type="match status" value="1"/>
</dbReference>
<evidence type="ECO:0000256" key="3">
    <source>
        <dbReference type="ARBA" id="ARBA00010031"/>
    </source>
</evidence>
<keyword evidence="8 15" id="KW-0479">Metal-binding</keyword>
<dbReference type="GeneID" id="4703433"/>
<comment type="subcellular location">
    <subcellularLocation>
        <location evidence="1">Cell membrane</location>
        <topology evidence="1">Lipid-anchor</topology>
        <topology evidence="1">GPI-anchor</topology>
    </subcellularLocation>
    <subcellularLocation>
        <location evidence="2">Secreted</location>
    </subcellularLocation>
</comment>
<comment type="similarity">
    <text evidence="3">Belongs to the RBT5 family.</text>
</comment>
<feature type="region of interest" description="Disordered" evidence="16">
    <location>
        <begin position="114"/>
        <end position="133"/>
    </location>
</feature>
<keyword evidence="10 15" id="KW-0408">Iron</keyword>
<dbReference type="eggNOG" id="ENOG502STNY">
    <property type="taxonomic scope" value="Eukaryota"/>
</dbReference>
<evidence type="ECO:0000256" key="14">
    <source>
        <dbReference type="ARBA" id="ARBA00023288"/>
    </source>
</evidence>
<evidence type="ECO:0000256" key="12">
    <source>
        <dbReference type="ARBA" id="ARBA00023157"/>
    </source>
</evidence>
<dbReference type="GO" id="GO:0098552">
    <property type="term" value="C:side of membrane"/>
    <property type="evidence" value="ECO:0007669"/>
    <property type="project" value="UniProtKB-KW"/>
</dbReference>
<reference evidence="18 19" key="1">
    <citation type="journal article" date="2008" name="PLoS Genet.">
        <title>Genomic islands in the pathogenic filamentous fungus Aspergillus fumigatus.</title>
        <authorList>
            <person name="Fedorova N.D."/>
            <person name="Khaldi N."/>
            <person name="Joardar V.S."/>
            <person name="Maiti R."/>
            <person name="Amedeo P."/>
            <person name="Anderson M.J."/>
            <person name="Crabtree J."/>
            <person name="Silva J.C."/>
            <person name="Badger J.H."/>
            <person name="Albarraq A."/>
            <person name="Angiuoli S."/>
            <person name="Bussey H."/>
            <person name="Bowyer P."/>
            <person name="Cotty P.J."/>
            <person name="Dyer P.S."/>
            <person name="Egan A."/>
            <person name="Galens K."/>
            <person name="Fraser-Liggett C.M."/>
            <person name="Haas B.J."/>
            <person name="Inman J.M."/>
            <person name="Kent R."/>
            <person name="Lemieux S."/>
            <person name="Malavazi I."/>
            <person name="Orvis J."/>
            <person name="Roemer T."/>
            <person name="Ronning C.M."/>
            <person name="Sundaram J.P."/>
            <person name="Sutton G."/>
            <person name="Turner G."/>
            <person name="Venter J.C."/>
            <person name="White O.R."/>
            <person name="Whitty B.R."/>
            <person name="Youngman P."/>
            <person name="Wolfe K.H."/>
            <person name="Goldman G.H."/>
            <person name="Wortman J.R."/>
            <person name="Jiang B."/>
            <person name="Denning D.W."/>
            <person name="Nierman W.C."/>
        </authorList>
    </citation>
    <scope>NUCLEOTIDE SEQUENCE [LARGE SCALE GENOMIC DNA]</scope>
    <source>
        <strain evidence="19">ATCC 1007 / CBS 513.65 / DSM 816 / NCTC 3887 / NRRL 1</strain>
    </source>
</reference>
<dbReference type="GO" id="GO:0046872">
    <property type="term" value="F:metal ion binding"/>
    <property type="evidence" value="ECO:0007669"/>
    <property type="project" value="UniProtKB-UniRule"/>
</dbReference>
<evidence type="ECO:0000256" key="4">
    <source>
        <dbReference type="ARBA" id="ARBA00022475"/>
    </source>
</evidence>